<feature type="region of interest" description="Disordered" evidence="1">
    <location>
        <begin position="1"/>
        <end position="21"/>
    </location>
</feature>
<dbReference type="EMBL" id="CP002786">
    <property type="protein sequence ID" value="AEF40718.1"/>
    <property type="molecule type" value="Genomic_DNA"/>
</dbReference>
<evidence type="ECO:0000313" key="3">
    <source>
        <dbReference type="Proteomes" id="UP000009235"/>
    </source>
</evidence>
<reference evidence="2 3" key="1">
    <citation type="journal article" date="2011" name="J. Bacteriol.">
        <title>Complete genome sequence of Amycolicicoccus subflavus DQS3-9A1T, an actinomycete isolated from crude oil-polluted soil.</title>
        <authorList>
            <person name="Cai M."/>
            <person name="Chen W.M."/>
            <person name="Nie Y."/>
            <person name="Chi C.Q."/>
            <person name="Wang Y.N."/>
            <person name="Tang Y.Q."/>
            <person name="Li G.Y."/>
            <person name="Wu X.L."/>
        </authorList>
    </citation>
    <scope>NUCLEOTIDE SEQUENCE [LARGE SCALE GENOMIC DNA]</scope>
    <source>
        <strain evidence="3">DSM 45089 / DQS3-9A1</strain>
    </source>
</reference>
<dbReference type="HOGENOM" id="CLU_2875806_0_0_11"/>
<feature type="region of interest" description="Disordered" evidence="1">
    <location>
        <begin position="42"/>
        <end position="63"/>
    </location>
</feature>
<sequence length="63" mass="7020">MAHVPVEVNPSPNRSNPPGNAHWTIQVIVSTKRGPALVLSSLPHRGKERRRPHFADPGKVRIR</sequence>
<name>F6ER31_HOYSD</name>
<dbReference type="KEGG" id="asd:AS9A_2271"/>
<feature type="compositionally biased region" description="Low complexity" evidence="1">
    <location>
        <begin position="1"/>
        <end position="18"/>
    </location>
</feature>
<feature type="compositionally biased region" description="Basic and acidic residues" evidence="1">
    <location>
        <begin position="53"/>
        <end position="63"/>
    </location>
</feature>
<evidence type="ECO:0000313" key="2">
    <source>
        <dbReference type="EMBL" id="AEF40718.1"/>
    </source>
</evidence>
<accession>F6ER31</accession>
<protein>
    <submittedName>
        <fullName evidence="2">Uncharacterized protein</fullName>
    </submittedName>
</protein>
<keyword evidence="3" id="KW-1185">Reference proteome</keyword>
<organism evidence="2 3">
    <name type="scientific">Hoyosella subflava (strain DSM 45089 / JCM 17490 / NBRC 109087 / DQS3-9A1)</name>
    <name type="common">Amycolicicoccus subflavus</name>
    <dbReference type="NCBI Taxonomy" id="443218"/>
    <lineage>
        <taxon>Bacteria</taxon>
        <taxon>Bacillati</taxon>
        <taxon>Actinomycetota</taxon>
        <taxon>Actinomycetes</taxon>
        <taxon>Mycobacteriales</taxon>
        <taxon>Hoyosellaceae</taxon>
        <taxon>Hoyosella</taxon>
    </lineage>
</organism>
<gene>
    <name evidence="2" type="ordered locus">AS9A_2271</name>
</gene>
<proteinExistence type="predicted"/>
<evidence type="ECO:0000256" key="1">
    <source>
        <dbReference type="SAM" id="MobiDB-lite"/>
    </source>
</evidence>
<dbReference type="AlphaFoldDB" id="F6ER31"/>
<dbReference type="Proteomes" id="UP000009235">
    <property type="component" value="Chromosome"/>
</dbReference>